<sequence length="61" mass="6729">MTRRVLLVGGSARAVEGSDWYADGGAQPPERVLSWLRTGLDRSDAIGFRLAWDLHDTEETA</sequence>
<proteinExistence type="predicted"/>
<dbReference type="EMBL" id="BAAAQT010000005">
    <property type="protein sequence ID" value="GAA2172899.1"/>
    <property type="molecule type" value="Genomic_DNA"/>
</dbReference>
<evidence type="ECO:0000313" key="2">
    <source>
        <dbReference type="Proteomes" id="UP001501599"/>
    </source>
</evidence>
<name>A0ABP5MEP2_9MICO</name>
<organism evidence="1 2">
    <name type="scientific">Agrococcus versicolor</name>
    <dbReference type="NCBI Taxonomy" id="501482"/>
    <lineage>
        <taxon>Bacteria</taxon>
        <taxon>Bacillati</taxon>
        <taxon>Actinomycetota</taxon>
        <taxon>Actinomycetes</taxon>
        <taxon>Micrococcales</taxon>
        <taxon>Microbacteriaceae</taxon>
        <taxon>Agrococcus</taxon>
    </lineage>
</organism>
<keyword evidence="2" id="KW-1185">Reference proteome</keyword>
<evidence type="ECO:0000313" key="1">
    <source>
        <dbReference type="EMBL" id="GAA2172899.1"/>
    </source>
</evidence>
<gene>
    <name evidence="1" type="ORF">GCM10009846_12660</name>
</gene>
<comment type="caution">
    <text evidence="1">The sequence shown here is derived from an EMBL/GenBank/DDBJ whole genome shotgun (WGS) entry which is preliminary data.</text>
</comment>
<dbReference type="Proteomes" id="UP001501599">
    <property type="component" value="Unassembled WGS sequence"/>
</dbReference>
<protein>
    <submittedName>
        <fullName evidence="1">Uncharacterized protein</fullName>
    </submittedName>
</protein>
<reference evidence="2" key="1">
    <citation type="journal article" date="2019" name="Int. J. Syst. Evol. Microbiol.">
        <title>The Global Catalogue of Microorganisms (GCM) 10K type strain sequencing project: providing services to taxonomists for standard genome sequencing and annotation.</title>
        <authorList>
            <consortium name="The Broad Institute Genomics Platform"/>
            <consortium name="The Broad Institute Genome Sequencing Center for Infectious Disease"/>
            <person name="Wu L."/>
            <person name="Ma J."/>
        </authorList>
    </citation>
    <scope>NUCLEOTIDE SEQUENCE [LARGE SCALE GENOMIC DNA]</scope>
    <source>
        <strain evidence="2">JCM 16026</strain>
    </source>
</reference>
<accession>A0ABP5MEP2</accession>